<dbReference type="OrthoDB" id="434253at2759"/>
<feature type="domain" description="General stress protein FMN-binding split barrel" evidence="2">
    <location>
        <begin position="27"/>
        <end position="185"/>
    </location>
</feature>
<protein>
    <recommendedName>
        <fullName evidence="2">General stress protein FMN-binding split barrel domain-containing protein</fullName>
    </recommendedName>
</protein>
<evidence type="ECO:0000313" key="4">
    <source>
        <dbReference type="Proteomes" id="UP000799766"/>
    </source>
</evidence>
<feature type="region of interest" description="Disordered" evidence="1">
    <location>
        <begin position="1"/>
        <end position="25"/>
    </location>
</feature>
<proteinExistence type="predicted"/>
<dbReference type="InterPro" id="IPR038725">
    <property type="entry name" value="YdaG_split_barrel_FMN-bd"/>
</dbReference>
<sequence>MSSTISTQQPADPYKEKNLDNPPLSEKVTDLVDFVDKHKFCMMTTRDQSTGLLVSRCMALAAREPADATAGLDMLFHSNAESGKTSDLEGDAHVNLAFVTPAGEWASVSGLASVESDREVVRRHYSPGLKAWIGDLGDGTHDGGPDDPRIVVIRVKTQTAQYAVSRKGVVGSSVEFAKAMAKGDAPAVNKLRQISEEEVQQWRQGQS</sequence>
<dbReference type="PANTHER" id="PTHR34818">
    <property type="entry name" value="PROTEIN BLI-3"/>
    <property type="match status" value="1"/>
</dbReference>
<dbReference type="InterPro" id="IPR052917">
    <property type="entry name" value="Stress-Dev_Protein"/>
</dbReference>
<evidence type="ECO:0000313" key="3">
    <source>
        <dbReference type="EMBL" id="KAF2455278.1"/>
    </source>
</evidence>
<organism evidence="3 4">
    <name type="scientific">Lineolata rhizophorae</name>
    <dbReference type="NCBI Taxonomy" id="578093"/>
    <lineage>
        <taxon>Eukaryota</taxon>
        <taxon>Fungi</taxon>
        <taxon>Dikarya</taxon>
        <taxon>Ascomycota</taxon>
        <taxon>Pezizomycotina</taxon>
        <taxon>Dothideomycetes</taxon>
        <taxon>Dothideomycetes incertae sedis</taxon>
        <taxon>Lineolatales</taxon>
        <taxon>Lineolataceae</taxon>
        <taxon>Lineolata</taxon>
    </lineage>
</organism>
<dbReference type="InterPro" id="IPR012349">
    <property type="entry name" value="Split_barrel_FMN-bd"/>
</dbReference>
<dbReference type="PANTHER" id="PTHR34818:SF1">
    <property type="entry name" value="PROTEIN BLI-3"/>
    <property type="match status" value="1"/>
</dbReference>
<dbReference type="Gene3D" id="2.30.110.10">
    <property type="entry name" value="Electron Transport, Fmn-binding Protein, Chain A"/>
    <property type="match status" value="1"/>
</dbReference>
<feature type="compositionally biased region" description="Polar residues" evidence="1">
    <location>
        <begin position="1"/>
        <end position="10"/>
    </location>
</feature>
<dbReference type="Proteomes" id="UP000799766">
    <property type="component" value="Unassembled WGS sequence"/>
</dbReference>
<accession>A0A6A6NUM5</accession>
<keyword evidence="4" id="KW-1185">Reference proteome</keyword>
<reference evidence="3" key="1">
    <citation type="journal article" date="2020" name="Stud. Mycol.">
        <title>101 Dothideomycetes genomes: a test case for predicting lifestyles and emergence of pathogens.</title>
        <authorList>
            <person name="Haridas S."/>
            <person name="Albert R."/>
            <person name="Binder M."/>
            <person name="Bloem J."/>
            <person name="Labutti K."/>
            <person name="Salamov A."/>
            <person name="Andreopoulos B."/>
            <person name="Baker S."/>
            <person name="Barry K."/>
            <person name="Bills G."/>
            <person name="Bluhm B."/>
            <person name="Cannon C."/>
            <person name="Castanera R."/>
            <person name="Culley D."/>
            <person name="Daum C."/>
            <person name="Ezra D."/>
            <person name="Gonzalez J."/>
            <person name="Henrissat B."/>
            <person name="Kuo A."/>
            <person name="Liang C."/>
            <person name="Lipzen A."/>
            <person name="Lutzoni F."/>
            <person name="Magnuson J."/>
            <person name="Mondo S."/>
            <person name="Nolan M."/>
            <person name="Ohm R."/>
            <person name="Pangilinan J."/>
            <person name="Park H.-J."/>
            <person name="Ramirez L."/>
            <person name="Alfaro M."/>
            <person name="Sun H."/>
            <person name="Tritt A."/>
            <person name="Yoshinaga Y."/>
            <person name="Zwiers L.-H."/>
            <person name="Turgeon B."/>
            <person name="Goodwin S."/>
            <person name="Spatafora J."/>
            <person name="Crous P."/>
            <person name="Grigoriev I."/>
        </authorList>
    </citation>
    <scope>NUCLEOTIDE SEQUENCE</scope>
    <source>
        <strain evidence="3">ATCC 16933</strain>
    </source>
</reference>
<dbReference type="Pfam" id="PF16242">
    <property type="entry name" value="Pyrid_ox_like"/>
    <property type="match status" value="1"/>
</dbReference>
<evidence type="ECO:0000259" key="2">
    <source>
        <dbReference type="Pfam" id="PF16242"/>
    </source>
</evidence>
<dbReference type="EMBL" id="MU001687">
    <property type="protein sequence ID" value="KAF2455278.1"/>
    <property type="molecule type" value="Genomic_DNA"/>
</dbReference>
<gene>
    <name evidence="3" type="ORF">BDY21DRAFT_373387</name>
</gene>
<dbReference type="SUPFAM" id="SSF50475">
    <property type="entry name" value="FMN-binding split barrel"/>
    <property type="match status" value="1"/>
</dbReference>
<name>A0A6A6NUM5_9PEZI</name>
<evidence type="ECO:0000256" key="1">
    <source>
        <dbReference type="SAM" id="MobiDB-lite"/>
    </source>
</evidence>
<dbReference type="AlphaFoldDB" id="A0A6A6NUM5"/>